<dbReference type="PANTHER" id="PTHR43667:SF1">
    <property type="entry name" value="CYCLOPROPANE-FATTY-ACYL-PHOSPHOLIPID SYNTHASE"/>
    <property type="match status" value="1"/>
</dbReference>
<keyword evidence="4" id="KW-0949">S-adenosyl-L-methionine</keyword>
<comment type="caution">
    <text evidence="6">The sequence shown here is derived from an EMBL/GenBank/DDBJ whole genome shotgun (WGS) entry which is preliminary data.</text>
</comment>
<dbReference type="GO" id="GO:0032259">
    <property type="term" value="P:methylation"/>
    <property type="evidence" value="ECO:0007669"/>
    <property type="project" value="UniProtKB-KW"/>
</dbReference>
<sequence>MVLRSARVLRRLVWDPSEIGLARAFVAGEVEVEGDLYEGFRRVWAFAREQRRAGVRLTWGQRARVVAAAVRFGAVGPRLAPPPEEARVRGKLHSRRRDREAIAHHYDLSNEFYAALLDPHMAYSCGYWTSDAPSYTHEDAQRDKLELVCRKLGLREGMRFLDVGCGWGSLVLYAAEHHGVHATGITLSAQQYEFVQKRIVERGLQDRVEVRLLDYRELRGEPFDAVASIEMGEHVGEGNYGTYAATLHRMVKPRGRVLVQQMSRGDVAPGGGAFIEAYVAPDMTMRPVGRTVDLLAQAGLEVRDVQALREHYVRSVLAWAKTLEEKWEEFVGLVGIGQARVWRLYLAGGALAFEENRMGVDQILSVRPDPAGVSGMPGTREALLADRVTG</sequence>
<dbReference type="GO" id="GO:0008825">
    <property type="term" value="F:cyclopropane-fatty-acyl-phospholipid synthase activity"/>
    <property type="evidence" value="ECO:0007669"/>
    <property type="project" value="UniProtKB-EC"/>
</dbReference>
<name>A0ABS5ABP9_9PSEU</name>
<dbReference type="Gene3D" id="3.40.50.150">
    <property type="entry name" value="Vaccinia Virus protein VP39"/>
    <property type="match status" value="1"/>
</dbReference>
<dbReference type="InterPro" id="IPR050723">
    <property type="entry name" value="CFA/CMAS"/>
</dbReference>
<dbReference type="Pfam" id="PF02353">
    <property type="entry name" value="CMAS"/>
    <property type="match status" value="1"/>
</dbReference>
<proteinExistence type="inferred from homology"/>
<evidence type="ECO:0000256" key="4">
    <source>
        <dbReference type="ARBA" id="ARBA00022691"/>
    </source>
</evidence>
<dbReference type="Proteomes" id="UP001519363">
    <property type="component" value="Unassembled WGS sequence"/>
</dbReference>
<dbReference type="SUPFAM" id="SSF53335">
    <property type="entry name" value="S-adenosyl-L-methionine-dependent methyltransferases"/>
    <property type="match status" value="1"/>
</dbReference>
<evidence type="ECO:0000313" key="7">
    <source>
        <dbReference type="Proteomes" id="UP001519363"/>
    </source>
</evidence>
<evidence type="ECO:0000256" key="5">
    <source>
        <dbReference type="ARBA" id="ARBA00023098"/>
    </source>
</evidence>
<keyword evidence="3 6" id="KW-0808">Transferase</keyword>
<evidence type="ECO:0000256" key="2">
    <source>
        <dbReference type="ARBA" id="ARBA00022603"/>
    </source>
</evidence>
<protein>
    <submittedName>
        <fullName evidence="6">Cyclopropane-fatty-acyl-phospholipid synthase</fullName>
        <ecNumber evidence="6">2.1.1.79</ecNumber>
    </submittedName>
</protein>
<organism evidence="6 7">
    <name type="scientific">Crossiella equi</name>
    <dbReference type="NCBI Taxonomy" id="130796"/>
    <lineage>
        <taxon>Bacteria</taxon>
        <taxon>Bacillati</taxon>
        <taxon>Actinomycetota</taxon>
        <taxon>Actinomycetes</taxon>
        <taxon>Pseudonocardiales</taxon>
        <taxon>Pseudonocardiaceae</taxon>
        <taxon>Crossiella</taxon>
    </lineage>
</organism>
<dbReference type="InterPro" id="IPR029063">
    <property type="entry name" value="SAM-dependent_MTases_sf"/>
</dbReference>
<evidence type="ECO:0000256" key="3">
    <source>
        <dbReference type="ARBA" id="ARBA00022679"/>
    </source>
</evidence>
<evidence type="ECO:0000313" key="6">
    <source>
        <dbReference type="EMBL" id="MBP2474023.1"/>
    </source>
</evidence>
<keyword evidence="5" id="KW-0443">Lipid metabolism</keyword>
<dbReference type="EMBL" id="JAGIOO010000001">
    <property type="protein sequence ID" value="MBP2474023.1"/>
    <property type="molecule type" value="Genomic_DNA"/>
</dbReference>
<dbReference type="PANTHER" id="PTHR43667">
    <property type="entry name" value="CYCLOPROPANE-FATTY-ACYL-PHOSPHOLIPID SYNTHASE"/>
    <property type="match status" value="1"/>
</dbReference>
<gene>
    <name evidence="6" type="ORF">JOF53_002895</name>
</gene>
<keyword evidence="7" id="KW-1185">Reference proteome</keyword>
<accession>A0ABS5ABP9</accession>
<dbReference type="PIRSF" id="PIRSF003085">
    <property type="entry name" value="CMAS"/>
    <property type="match status" value="1"/>
</dbReference>
<keyword evidence="2 6" id="KW-0489">Methyltransferase</keyword>
<dbReference type="InterPro" id="IPR003333">
    <property type="entry name" value="CMAS"/>
</dbReference>
<evidence type="ECO:0000256" key="1">
    <source>
        <dbReference type="ARBA" id="ARBA00010815"/>
    </source>
</evidence>
<reference evidence="6 7" key="1">
    <citation type="submission" date="2021-03" db="EMBL/GenBank/DDBJ databases">
        <title>Sequencing the genomes of 1000 actinobacteria strains.</title>
        <authorList>
            <person name="Klenk H.-P."/>
        </authorList>
    </citation>
    <scope>NUCLEOTIDE SEQUENCE [LARGE SCALE GENOMIC DNA]</scope>
    <source>
        <strain evidence="6 7">DSM 44580</strain>
    </source>
</reference>
<dbReference type="EC" id="2.1.1.79" evidence="6"/>
<dbReference type="CDD" id="cd02440">
    <property type="entry name" value="AdoMet_MTases"/>
    <property type="match status" value="1"/>
</dbReference>
<comment type="similarity">
    <text evidence="1">Belongs to the CFA/CMAS family.</text>
</comment>